<dbReference type="FunFam" id="3.40.50.10860:FF:000005">
    <property type="entry name" value="C-1-tetrahydrofolate synthase, cytoplasmic, putative"/>
    <property type="match status" value="1"/>
</dbReference>
<evidence type="ECO:0000256" key="2">
    <source>
        <dbReference type="ARBA" id="ARBA00011738"/>
    </source>
</evidence>
<dbReference type="InterPro" id="IPR000672">
    <property type="entry name" value="THF_DH/CycHdrlase"/>
</dbReference>
<feature type="binding site" evidence="12">
    <location>
        <begin position="166"/>
        <end position="168"/>
    </location>
    <ligand>
        <name>NADP(+)</name>
        <dbReference type="ChEBI" id="CHEBI:58349"/>
    </ligand>
</feature>
<dbReference type="FunFam" id="3.40.50.720:FF:000006">
    <property type="entry name" value="Bifunctional protein FolD"/>
    <property type="match status" value="1"/>
</dbReference>
<comment type="subunit">
    <text evidence="2 12">Homodimer.</text>
</comment>
<gene>
    <name evidence="12" type="primary">folD</name>
    <name evidence="15" type="ordered locus">Daud_0103</name>
</gene>
<sequence>MEPRILDGKAVAGRVKAGVAREVEAFRTKHGHPPGLAVILVGDNPASQTYVRNKETACREVGIDSEVYRLEASAPEEAVCRLLRQLNEKTDIHGILVQLPLPPHLDARMLVEAIRPEKDVDGFHPLNIGRLVTGEACMIPCTPRGIVTLLERSGVSIAGKHAVVVGRSNIVGKPVALLLLERHATVTVCHSRTPDLAAVTLRGDILVVAVGRPQMITGNMVKEGAVVVDVGINRLDGRLVGDVDFESVWPKAGYITPVPGGVGPMTVAMLLANTVEAAWRLTGGVPALAGRRDF</sequence>
<evidence type="ECO:0000256" key="10">
    <source>
        <dbReference type="ARBA" id="ARBA00023167"/>
    </source>
</evidence>
<dbReference type="GO" id="GO:0004488">
    <property type="term" value="F:methylenetetrahydrofolate dehydrogenase (NADP+) activity"/>
    <property type="evidence" value="ECO:0007669"/>
    <property type="project" value="UniProtKB-UniRule"/>
</dbReference>
<dbReference type="GO" id="GO:0035999">
    <property type="term" value="P:tetrahydrofolate interconversion"/>
    <property type="evidence" value="ECO:0007669"/>
    <property type="project" value="UniProtKB-UniRule"/>
</dbReference>
<dbReference type="OrthoDB" id="9803580at2"/>
<feature type="domain" description="Tetrahydrofolate dehydrogenase/cyclohydrolase catalytic" evidence="13">
    <location>
        <begin position="6"/>
        <end position="121"/>
    </location>
</feature>
<comment type="pathway">
    <text evidence="1 12">One-carbon metabolism; tetrahydrofolate interconversion.</text>
</comment>
<comment type="function">
    <text evidence="12">Catalyzes the oxidation of 5,10-methylenetetrahydrofolate to 5,10-methenyltetrahydrofolate and then the hydrolysis of 5,10-methenyltetrahydrofolate to 10-formyltetrahydrofolate.</text>
</comment>
<dbReference type="PANTHER" id="PTHR48099:SF5">
    <property type="entry name" value="C-1-TETRAHYDROFOLATE SYNTHASE, CYTOPLASMIC"/>
    <property type="match status" value="1"/>
</dbReference>
<dbReference type="AlphaFoldDB" id="B1I1P0"/>
<dbReference type="EC" id="3.5.4.9" evidence="12"/>
<dbReference type="CDD" id="cd01080">
    <property type="entry name" value="NAD_bind_m-THF_DH_Cyclohyd"/>
    <property type="match status" value="1"/>
</dbReference>
<dbReference type="eggNOG" id="COG0190">
    <property type="taxonomic scope" value="Bacteria"/>
</dbReference>
<keyword evidence="11 12" id="KW-0511">Multifunctional enzyme</keyword>
<dbReference type="InterPro" id="IPR036291">
    <property type="entry name" value="NAD(P)-bd_dom_sf"/>
</dbReference>
<reference evidence="15 16" key="2">
    <citation type="journal article" date="2008" name="Science">
        <title>Environmental genomics reveals a single-species ecosystem deep within Earth.</title>
        <authorList>
            <person name="Chivian D."/>
            <person name="Brodie E.L."/>
            <person name="Alm E.J."/>
            <person name="Culley D.E."/>
            <person name="Dehal P.S."/>
            <person name="Desantis T.Z."/>
            <person name="Gihring T.M."/>
            <person name="Lapidus A."/>
            <person name="Lin L.H."/>
            <person name="Lowry S.R."/>
            <person name="Moser D.P."/>
            <person name="Richardson P.M."/>
            <person name="Southam G."/>
            <person name="Wanger G."/>
            <person name="Pratt L.M."/>
            <person name="Andersen G.L."/>
            <person name="Hazen T.C."/>
            <person name="Brockman F.J."/>
            <person name="Arkin A.P."/>
            <person name="Onstott T.C."/>
        </authorList>
    </citation>
    <scope>NUCLEOTIDE SEQUENCE [LARGE SCALE GENOMIC DNA]</scope>
    <source>
        <strain evidence="15 16">MP104C</strain>
    </source>
</reference>
<evidence type="ECO:0000313" key="15">
    <source>
        <dbReference type="EMBL" id="ACA58671.1"/>
    </source>
</evidence>
<feature type="binding site" evidence="12">
    <location>
        <position position="232"/>
    </location>
    <ligand>
        <name>NADP(+)</name>
        <dbReference type="ChEBI" id="CHEBI:58349"/>
    </ligand>
</feature>
<dbReference type="SUPFAM" id="SSF51735">
    <property type="entry name" value="NAD(P)-binding Rossmann-fold domains"/>
    <property type="match status" value="1"/>
</dbReference>
<dbReference type="EC" id="1.5.1.5" evidence="12"/>
<dbReference type="UniPathway" id="UPA00193"/>
<comment type="catalytic activity">
    <reaction evidence="12">
        <text>(6R)-5,10-methenyltetrahydrofolate + H2O = (6R)-10-formyltetrahydrofolate + H(+)</text>
        <dbReference type="Rhea" id="RHEA:23700"/>
        <dbReference type="ChEBI" id="CHEBI:15377"/>
        <dbReference type="ChEBI" id="CHEBI:15378"/>
        <dbReference type="ChEBI" id="CHEBI:57455"/>
        <dbReference type="ChEBI" id="CHEBI:195366"/>
        <dbReference type="EC" id="3.5.4.9"/>
    </reaction>
</comment>
<dbReference type="STRING" id="477974.Daud_0103"/>
<name>B1I1P0_DESAP</name>
<keyword evidence="6 12" id="KW-0378">Hydrolase</keyword>
<dbReference type="InterPro" id="IPR046346">
    <property type="entry name" value="Aminoacid_DH-like_N_sf"/>
</dbReference>
<dbReference type="HAMAP" id="MF_01576">
    <property type="entry name" value="THF_DHG_CYH"/>
    <property type="match status" value="1"/>
</dbReference>
<dbReference type="GO" id="GO:0009086">
    <property type="term" value="P:methionine biosynthetic process"/>
    <property type="evidence" value="ECO:0007669"/>
    <property type="project" value="UniProtKB-KW"/>
</dbReference>
<evidence type="ECO:0000256" key="3">
    <source>
        <dbReference type="ARBA" id="ARBA00022563"/>
    </source>
</evidence>
<dbReference type="InterPro" id="IPR020630">
    <property type="entry name" value="THF_DH/CycHdrlase_cat_dom"/>
</dbReference>
<evidence type="ECO:0000256" key="11">
    <source>
        <dbReference type="ARBA" id="ARBA00023268"/>
    </source>
</evidence>
<dbReference type="GO" id="GO:0000105">
    <property type="term" value="P:L-histidine biosynthetic process"/>
    <property type="evidence" value="ECO:0007669"/>
    <property type="project" value="UniProtKB-KW"/>
</dbReference>
<keyword evidence="16" id="KW-1185">Reference proteome</keyword>
<evidence type="ECO:0000313" key="16">
    <source>
        <dbReference type="Proteomes" id="UP000008544"/>
    </source>
</evidence>
<accession>B1I1P0</accession>
<dbReference type="EMBL" id="CP000860">
    <property type="protein sequence ID" value="ACA58671.1"/>
    <property type="molecule type" value="Genomic_DNA"/>
</dbReference>
<protein>
    <recommendedName>
        <fullName evidence="12">Bifunctional protein FolD</fullName>
    </recommendedName>
    <domain>
        <recommendedName>
            <fullName evidence="12">Methylenetetrahydrofolate dehydrogenase</fullName>
            <ecNumber evidence="12">1.5.1.5</ecNumber>
        </recommendedName>
    </domain>
    <domain>
        <recommendedName>
            <fullName evidence="12">Methenyltetrahydrofolate cyclohydrolase</fullName>
            <ecNumber evidence="12">3.5.4.9</ecNumber>
        </recommendedName>
    </domain>
</protein>
<keyword evidence="7 12" id="KW-0521">NADP</keyword>
<dbReference type="Pfam" id="PF02882">
    <property type="entry name" value="THF_DHG_CYH_C"/>
    <property type="match status" value="1"/>
</dbReference>
<dbReference type="SUPFAM" id="SSF53223">
    <property type="entry name" value="Aminoacid dehydrogenase-like, N-terminal domain"/>
    <property type="match status" value="1"/>
</dbReference>
<dbReference type="PANTHER" id="PTHR48099">
    <property type="entry name" value="C-1-TETRAHYDROFOLATE SYNTHASE, CYTOPLASMIC-RELATED"/>
    <property type="match status" value="1"/>
</dbReference>
<dbReference type="InterPro" id="IPR020631">
    <property type="entry name" value="THF_DH/CycHdrlase_NAD-bd_dom"/>
</dbReference>
<keyword evidence="9 12" id="KW-0368">Histidine biosynthesis</keyword>
<keyword evidence="10 12" id="KW-0486">Methionine biosynthesis</keyword>
<evidence type="ECO:0000256" key="8">
    <source>
        <dbReference type="ARBA" id="ARBA00023002"/>
    </source>
</evidence>
<dbReference type="NCBIfam" id="NF010783">
    <property type="entry name" value="PRK14186.1"/>
    <property type="match status" value="1"/>
</dbReference>
<evidence type="ECO:0000259" key="13">
    <source>
        <dbReference type="Pfam" id="PF00763"/>
    </source>
</evidence>
<reference evidence="16" key="1">
    <citation type="submission" date="2007-10" db="EMBL/GenBank/DDBJ databases">
        <title>Complete sequence of chromosome of Desulforudis audaxviator MP104C.</title>
        <authorList>
            <person name="Copeland A."/>
            <person name="Lucas S."/>
            <person name="Lapidus A."/>
            <person name="Barry K."/>
            <person name="Glavina del Rio T."/>
            <person name="Dalin E."/>
            <person name="Tice H."/>
            <person name="Bruce D."/>
            <person name="Pitluck S."/>
            <person name="Lowry S.R."/>
            <person name="Larimer F."/>
            <person name="Land M.L."/>
            <person name="Hauser L."/>
            <person name="Kyrpides N."/>
            <person name="Ivanova N.N."/>
            <person name="Richardson P."/>
        </authorList>
    </citation>
    <scope>NUCLEOTIDE SEQUENCE [LARGE SCALE GENOMIC DNA]</scope>
    <source>
        <strain evidence="16">MP104C</strain>
    </source>
</reference>
<dbReference type="KEGG" id="dau:Daud_0103"/>
<keyword evidence="8 12" id="KW-0560">Oxidoreductase</keyword>
<comment type="similarity">
    <text evidence="12">Belongs to the tetrahydrofolate dehydrogenase/cyclohydrolase family.</text>
</comment>
<dbReference type="RefSeq" id="WP_012301265.1">
    <property type="nucleotide sequence ID" value="NC_010424.1"/>
</dbReference>
<comment type="caution">
    <text evidence="12">Lacks conserved residue(s) required for the propagation of feature annotation.</text>
</comment>
<proteinExistence type="inferred from homology"/>
<feature type="domain" description="Tetrahydrofolate dehydrogenase/cyclohydrolase NAD(P)-binding" evidence="14">
    <location>
        <begin position="140"/>
        <end position="279"/>
    </location>
</feature>
<dbReference type="Proteomes" id="UP000008544">
    <property type="component" value="Chromosome"/>
</dbReference>
<evidence type="ECO:0000256" key="6">
    <source>
        <dbReference type="ARBA" id="ARBA00022801"/>
    </source>
</evidence>
<dbReference type="Pfam" id="PF00763">
    <property type="entry name" value="THF_DHG_CYH"/>
    <property type="match status" value="1"/>
</dbReference>
<dbReference type="Gene3D" id="3.40.50.720">
    <property type="entry name" value="NAD(P)-binding Rossmann-like Domain"/>
    <property type="match status" value="1"/>
</dbReference>
<dbReference type="PRINTS" id="PR00085">
    <property type="entry name" value="THFDHDRGNASE"/>
</dbReference>
<evidence type="ECO:0000259" key="14">
    <source>
        <dbReference type="Pfam" id="PF02882"/>
    </source>
</evidence>
<evidence type="ECO:0000256" key="1">
    <source>
        <dbReference type="ARBA" id="ARBA00004777"/>
    </source>
</evidence>
<dbReference type="HOGENOM" id="CLU_034045_2_1_9"/>
<keyword evidence="3 12" id="KW-0554">One-carbon metabolism</keyword>
<evidence type="ECO:0000256" key="12">
    <source>
        <dbReference type="HAMAP-Rule" id="MF_01576"/>
    </source>
</evidence>
<evidence type="ECO:0000256" key="9">
    <source>
        <dbReference type="ARBA" id="ARBA00023102"/>
    </source>
</evidence>
<dbReference type="GO" id="GO:0004477">
    <property type="term" value="F:methenyltetrahydrofolate cyclohydrolase activity"/>
    <property type="evidence" value="ECO:0007669"/>
    <property type="project" value="UniProtKB-UniRule"/>
</dbReference>
<keyword evidence="4 12" id="KW-0028">Amino-acid biosynthesis</keyword>
<comment type="catalytic activity">
    <reaction evidence="12">
        <text>(6R)-5,10-methylene-5,6,7,8-tetrahydrofolate + NADP(+) = (6R)-5,10-methenyltetrahydrofolate + NADPH</text>
        <dbReference type="Rhea" id="RHEA:22812"/>
        <dbReference type="ChEBI" id="CHEBI:15636"/>
        <dbReference type="ChEBI" id="CHEBI:57455"/>
        <dbReference type="ChEBI" id="CHEBI:57783"/>
        <dbReference type="ChEBI" id="CHEBI:58349"/>
        <dbReference type="EC" id="1.5.1.5"/>
    </reaction>
</comment>
<keyword evidence="5 12" id="KW-0658">Purine biosynthesis</keyword>
<dbReference type="GO" id="GO:0005829">
    <property type="term" value="C:cytosol"/>
    <property type="evidence" value="ECO:0007669"/>
    <property type="project" value="TreeGrafter"/>
</dbReference>
<evidence type="ECO:0000256" key="7">
    <source>
        <dbReference type="ARBA" id="ARBA00022857"/>
    </source>
</evidence>
<dbReference type="NCBIfam" id="NF008058">
    <property type="entry name" value="PRK10792.1"/>
    <property type="match status" value="1"/>
</dbReference>
<organism evidence="15 16">
    <name type="scientific">Desulforudis audaxviator (strain MP104C)</name>
    <dbReference type="NCBI Taxonomy" id="477974"/>
    <lineage>
        <taxon>Bacteria</taxon>
        <taxon>Bacillati</taxon>
        <taxon>Bacillota</taxon>
        <taxon>Clostridia</taxon>
        <taxon>Thermoanaerobacterales</taxon>
        <taxon>Candidatus Desulforudaceae</taxon>
        <taxon>Candidatus Desulforudis</taxon>
    </lineage>
</organism>
<dbReference type="InterPro" id="IPR020867">
    <property type="entry name" value="THF_DH/CycHdrlase_CS"/>
</dbReference>
<dbReference type="GO" id="GO:0006164">
    <property type="term" value="P:purine nucleotide biosynthetic process"/>
    <property type="evidence" value="ECO:0007669"/>
    <property type="project" value="UniProtKB-KW"/>
</dbReference>
<evidence type="ECO:0000256" key="4">
    <source>
        <dbReference type="ARBA" id="ARBA00022605"/>
    </source>
</evidence>
<dbReference type="PROSITE" id="PS00767">
    <property type="entry name" value="THF_DHG_CYH_2"/>
    <property type="match status" value="1"/>
</dbReference>
<dbReference type="Gene3D" id="3.40.50.10860">
    <property type="entry name" value="Leucine Dehydrogenase, chain A, domain 1"/>
    <property type="match status" value="1"/>
</dbReference>
<evidence type="ECO:0000256" key="5">
    <source>
        <dbReference type="ARBA" id="ARBA00022755"/>
    </source>
</evidence>